<comment type="subunit">
    <text evidence="3">Homodimer.</text>
</comment>
<dbReference type="GO" id="GO:0000162">
    <property type="term" value="P:L-tryptophan biosynthetic process"/>
    <property type="evidence" value="ECO:0007669"/>
    <property type="project" value="UniProtKB-UniRule"/>
</dbReference>
<dbReference type="NCBIfam" id="TIGR01245">
    <property type="entry name" value="trpD"/>
    <property type="match status" value="1"/>
</dbReference>
<dbReference type="PANTHER" id="PTHR43285">
    <property type="entry name" value="ANTHRANILATE PHOSPHORIBOSYLTRANSFERASE"/>
    <property type="match status" value="1"/>
</dbReference>
<proteinExistence type="inferred from homology"/>
<protein>
    <recommendedName>
        <fullName evidence="3">Anthranilate phosphoribosyltransferase</fullName>
        <ecNumber evidence="3">2.4.2.18</ecNumber>
    </recommendedName>
</protein>
<dbReference type="InterPro" id="IPR035902">
    <property type="entry name" value="Nuc_phospho_transferase"/>
</dbReference>
<evidence type="ECO:0000313" key="6">
    <source>
        <dbReference type="EMBL" id="SNR33784.1"/>
    </source>
</evidence>
<dbReference type="GO" id="GO:0000287">
    <property type="term" value="F:magnesium ion binding"/>
    <property type="evidence" value="ECO:0007669"/>
    <property type="project" value="UniProtKB-UniRule"/>
</dbReference>
<keyword evidence="2 3" id="KW-0808">Transferase</keyword>
<evidence type="ECO:0000256" key="3">
    <source>
        <dbReference type="HAMAP-Rule" id="MF_00211"/>
    </source>
</evidence>
<dbReference type="InterPro" id="IPR017459">
    <property type="entry name" value="Glycosyl_Trfase_fam3_N_dom"/>
</dbReference>
<feature type="binding site" evidence="3">
    <location>
        <position position="79"/>
    </location>
    <ligand>
        <name>5-phospho-alpha-D-ribose 1-diphosphate</name>
        <dbReference type="ChEBI" id="CHEBI:58017"/>
    </ligand>
</feature>
<keyword evidence="3" id="KW-0460">Magnesium</keyword>
<feature type="binding site" evidence="3">
    <location>
        <position position="119"/>
    </location>
    <ligand>
        <name>5-phospho-alpha-D-ribose 1-diphosphate</name>
        <dbReference type="ChEBI" id="CHEBI:58017"/>
    </ligand>
</feature>
<keyword evidence="7" id="KW-1185">Reference proteome</keyword>
<reference evidence="7" key="1">
    <citation type="submission" date="2017-06" db="EMBL/GenBank/DDBJ databases">
        <authorList>
            <person name="Varghese N."/>
            <person name="Submissions S."/>
        </authorList>
    </citation>
    <scope>NUCLEOTIDE SEQUENCE [LARGE SCALE GENOMIC DNA]</scope>
    <source>
        <strain evidence="7">DSM 28041</strain>
    </source>
</reference>
<comment type="function">
    <text evidence="3">Catalyzes the transfer of the phosphoribosyl group of 5-phosphorylribose-1-pyrophosphate (PRPP) to anthranilate to yield N-(5'-phosphoribosyl)-anthranilate (PRA).</text>
</comment>
<dbReference type="InterPro" id="IPR000312">
    <property type="entry name" value="Glycosyl_Trfase_fam3"/>
</dbReference>
<keyword evidence="3" id="KW-0822">Tryptophan biosynthesis</keyword>
<dbReference type="EMBL" id="FZNS01000001">
    <property type="protein sequence ID" value="SNR33784.1"/>
    <property type="molecule type" value="Genomic_DNA"/>
</dbReference>
<feature type="binding site" evidence="3">
    <location>
        <position position="79"/>
    </location>
    <ligand>
        <name>anthranilate</name>
        <dbReference type="ChEBI" id="CHEBI:16567"/>
        <label>1</label>
    </ligand>
</feature>
<evidence type="ECO:0000313" key="7">
    <source>
        <dbReference type="Proteomes" id="UP000198310"/>
    </source>
</evidence>
<dbReference type="AlphaFoldDB" id="A0A238VHX6"/>
<feature type="binding site" evidence="3">
    <location>
        <begin position="107"/>
        <end position="115"/>
    </location>
    <ligand>
        <name>5-phospho-alpha-D-ribose 1-diphosphate</name>
        <dbReference type="ChEBI" id="CHEBI:58017"/>
    </ligand>
</feature>
<organism evidence="6 7">
    <name type="scientific">Hymenobacter mucosus</name>
    <dbReference type="NCBI Taxonomy" id="1411120"/>
    <lineage>
        <taxon>Bacteria</taxon>
        <taxon>Pseudomonadati</taxon>
        <taxon>Bacteroidota</taxon>
        <taxon>Cytophagia</taxon>
        <taxon>Cytophagales</taxon>
        <taxon>Hymenobacteraceae</taxon>
        <taxon>Hymenobacter</taxon>
    </lineage>
</organism>
<evidence type="ECO:0000256" key="2">
    <source>
        <dbReference type="ARBA" id="ARBA00022679"/>
    </source>
</evidence>
<feature type="binding site" evidence="3">
    <location>
        <position position="223"/>
    </location>
    <ligand>
        <name>Mg(2+)</name>
        <dbReference type="ChEBI" id="CHEBI:18420"/>
        <label>2</label>
    </ligand>
</feature>
<dbReference type="UniPathway" id="UPA00035">
    <property type="reaction ID" value="UER00041"/>
</dbReference>
<keyword evidence="3" id="KW-0028">Amino-acid biosynthesis</keyword>
<comment type="similarity">
    <text evidence="3">Belongs to the anthranilate phosphoribosyltransferase family.</text>
</comment>
<evidence type="ECO:0000259" key="4">
    <source>
        <dbReference type="Pfam" id="PF00591"/>
    </source>
</evidence>
<dbReference type="Proteomes" id="UP000198310">
    <property type="component" value="Unassembled WGS sequence"/>
</dbReference>
<dbReference type="Gene3D" id="1.20.970.10">
    <property type="entry name" value="Transferase, Pyrimidine Nucleoside Phosphorylase, Chain C"/>
    <property type="match status" value="1"/>
</dbReference>
<dbReference type="HAMAP" id="MF_00211">
    <property type="entry name" value="TrpD"/>
    <property type="match status" value="1"/>
</dbReference>
<evidence type="ECO:0000256" key="1">
    <source>
        <dbReference type="ARBA" id="ARBA00022676"/>
    </source>
</evidence>
<dbReference type="SUPFAM" id="SSF52418">
    <property type="entry name" value="Nucleoside phosphorylase/phosphoribosyltransferase catalytic domain"/>
    <property type="match status" value="1"/>
</dbReference>
<name>A0A238VHX6_9BACT</name>
<feature type="binding site" evidence="3">
    <location>
        <position position="165"/>
    </location>
    <ligand>
        <name>anthranilate</name>
        <dbReference type="ChEBI" id="CHEBI:16567"/>
        <label>2</label>
    </ligand>
</feature>
<dbReference type="GO" id="GO:0004048">
    <property type="term" value="F:anthranilate phosphoribosyltransferase activity"/>
    <property type="evidence" value="ECO:0007669"/>
    <property type="project" value="UniProtKB-UniRule"/>
</dbReference>
<feature type="binding site" evidence="3">
    <location>
        <begin position="89"/>
        <end position="92"/>
    </location>
    <ligand>
        <name>5-phospho-alpha-D-ribose 1-diphosphate</name>
        <dbReference type="ChEBI" id="CHEBI:58017"/>
    </ligand>
</feature>
<dbReference type="InterPro" id="IPR036320">
    <property type="entry name" value="Glycosyl_Trfase_fam3_N_dom_sf"/>
</dbReference>
<dbReference type="EC" id="2.4.2.18" evidence="3"/>
<feature type="binding site" evidence="3">
    <location>
        <position position="224"/>
    </location>
    <ligand>
        <name>Mg(2+)</name>
        <dbReference type="ChEBI" id="CHEBI:18420"/>
        <label>1</label>
    </ligand>
</feature>
<dbReference type="Pfam" id="PF00591">
    <property type="entry name" value="Glycos_transf_3"/>
    <property type="match status" value="1"/>
</dbReference>
<dbReference type="RefSeq" id="WP_089331640.1">
    <property type="nucleotide sequence ID" value="NZ_FZNS01000001.1"/>
</dbReference>
<accession>A0A238VHX6</accession>
<evidence type="ECO:0000259" key="5">
    <source>
        <dbReference type="Pfam" id="PF02885"/>
    </source>
</evidence>
<dbReference type="PANTHER" id="PTHR43285:SF2">
    <property type="entry name" value="ANTHRANILATE PHOSPHORIBOSYLTRANSFERASE"/>
    <property type="match status" value="1"/>
</dbReference>
<feature type="binding site" evidence="3">
    <location>
        <position position="224"/>
    </location>
    <ligand>
        <name>Mg(2+)</name>
        <dbReference type="ChEBI" id="CHEBI:18420"/>
        <label>2</label>
    </ligand>
</feature>
<feature type="domain" description="Glycosyl transferase family 3" evidence="4">
    <location>
        <begin position="73"/>
        <end position="319"/>
    </location>
</feature>
<dbReference type="SUPFAM" id="SSF47648">
    <property type="entry name" value="Nucleoside phosphorylase/phosphoribosyltransferase N-terminal domain"/>
    <property type="match status" value="1"/>
</dbReference>
<comment type="pathway">
    <text evidence="3">Amino-acid biosynthesis; L-tryptophan biosynthesis; L-tryptophan from chorismate: step 2/5.</text>
</comment>
<keyword evidence="3" id="KW-0057">Aromatic amino acid biosynthesis</keyword>
<keyword evidence="3" id="KW-0479">Metal-binding</keyword>
<comment type="caution">
    <text evidence="3">Lacks conserved residue(s) required for the propagation of feature annotation.</text>
</comment>
<feature type="binding site" evidence="3">
    <location>
        <position position="91"/>
    </location>
    <ligand>
        <name>Mg(2+)</name>
        <dbReference type="ChEBI" id="CHEBI:18420"/>
        <label>1</label>
    </ligand>
</feature>
<feature type="domain" description="Glycosyl transferase family 3 N-terminal" evidence="5">
    <location>
        <begin position="2"/>
        <end position="62"/>
    </location>
</feature>
<feature type="binding site" evidence="3">
    <location>
        <position position="87"/>
    </location>
    <ligand>
        <name>5-phospho-alpha-D-ribose 1-diphosphate</name>
        <dbReference type="ChEBI" id="CHEBI:58017"/>
    </ligand>
</feature>
<dbReference type="Pfam" id="PF02885">
    <property type="entry name" value="Glycos_trans_3N"/>
    <property type="match status" value="1"/>
</dbReference>
<dbReference type="GO" id="GO:0005829">
    <property type="term" value="C:cytosol"/>
    <property type="evidence" value="ECO:0007669"/>
    <property type="project" value="TreeGrafter"/>
</dbReference>
<dbReference type="Gene3D" id="3.40.1030.10">
    <property type="entry name" value="Nucleoside phosphorylase/phosphoribosyltransferase catalytic domain"/>
    <property type="match status" value="1"/>
</dbReference>
<dbReference type="InterPro" id="IPR005940">
    <property type="entry name" value="Anthranilate_Pribosyl_Tfrase"/>
</dbReference>
<comment type="catalytic activity">
    <reaction evidence="3">
        <text>N-(5-phospho-beta-D-ribosyl)anthranilate + diphosphate = 5-phospho-alpha-D-ribose 1-diphosphate + anthranilate</text>
        <dbReference type="Rhea" id="RHEA:11768"/>
        <dbReference type="ChEBI" id="CHEBI:16567"/>
        <dbReference type="ChEBI" id="CHEBI:18277"/>
        <dbReference type="ChEBI" id="CHEBI:33019"/>
        <dbReference type="ChEBI" id="CHEBI:58017"/>
        <dbReference type="EC" id="2.4.2.18"/>
    </reaction>
</comment>
<feature type="binding site" evidence="3">
    <location>
        <position position="110"/>
    </location>
    <ligand>
        <name>anthranilate</name>
        <dbReference type="ChEBI" id="CHEBI:16567"/>
        <label>1</label>
    </ligand>
</feature>
<gene>
    <name evidence="3" type="primary">trpD</name>
    <name evidence="6" type="ORF">SAMN06269173_101678</name>
</gene>
<sequence>MKHLLNQLFEQQLLTHVEAQEAMLRIGQNEANPAEMAAFMAVYRMRPISVPELAGFRDALLSLSRDPELGTHDTVDIVGTGGDGKDTLNISTLACFVVAGAGYKVTKHGNIGVSSVCGSSDVLAQLGVEFGVGNDVLKRQLEQANICFLHAPSFHPAMRYAGPVRRELGVRTFFNILGPLVNPARPKFQVAGTFSLELLRLYHYLLQQTDARYAVVHALDGYDELSLTGMAKLATPAGEQLVSAAELGLTTTTPAELAGGRTPQESARLFVDVLEGRATRAQRDVVTANAALAIGCLEPTFSFADALAAAQESLDSGRARQALRNLLTATQSQAVAV</sequence>
<comment type="cofactor">
    <cofactor evidence="3">
        <name>Mg(2+)</name>
        <dbReference type="ChEBI" id="CHEBI:18420"/>
    </cofactor>
    <text evidence="3">Binds 2 magnesium ions per monomer.</text>
</comment>
<feature type="binding site" evidence="3">
    <location>
        <begin position="82"/>
        <end position="83"/>
    </location>
    <ligand>
        <name>5-phospho-alpha-D-ribose 1-diphosphate</name>
        <dbReference type="ChEBI" id="CHEBI:58017"/>
    </ligand>
</feature>
<keyword evidence="1 3" id="KW-0328">Glycosyltransferase</keyword>